<dbReference type="Pfam" id="PF05683">
    <property type="entry name" value="Fumerase_C"/>
    <property type="match status" value="1"/>
</dbReference>
<dbReference type="InterPro" id="IPR004647">
    <property type="entry name" value="Fe-S_hydro-lyase_TtdB-typ_cat"/>
</dbReference>
<dbReference type="SUPFAM" id="SSF117457">
    <property type="entry name" value="FumA C-terminal domain-like"/>
    <property type="match status" value="1"/>
</dbReference>
<proteinExistence type="inferred from homology"/>
<feature type="domain" description="Fe-S hydro-lyase tartrate dehydratase beta-type catalytic" evidence="3">
    <location>
        <begin position="4"/>
        <end position="176"/>
    </location>
</feature>
<accession>A0A1H3LFM8</accession>
<dbReference type="NCBIfam" id="TIGR00723">
    <property type="entry name" value="ttdB_fumA_fumB"/>
    <property type="match status" value="1"/>
</dbReference>
<dbReference type="InterPro" id="IPR036660">
    <property type="entry name" value="Fe-S_hydroAse_TtdB_cat_sf"/>
</dbReference>
<gene>
    <name evidence="4" type="ORF">SAMN05660462_00520</name>
</gene>
<keyword evidence="2" id="KW-0456">Lyase</keyword>
<evidence type="ECO:0000313" key="5">
    <source>
        <dbReference type="Proteomes" id="UP000198625"/>
    </source>
</evidence>
<dbReference type="NCBIfam" id="NF005310">
    <property type="entry name" value="PRK06842.1"/>
    <property type="match status" value="1"/>
</dbReference>
<name>A0A1H3LFM8_9FIRM</name>
<evidence type="ECO:0000259" key="3">
    <source>
        <dbReference type="Pfam" id="PF05683"/>
    </source>
</evidence>
<dbReference type="GO" id="GO:0016836">
    <property type="term" value="F:hydro-lyase activity"/>
    <property type="evidence" value="ECO:0007669"/>
    <property type="project" value="InterPro"/>
</dbReference>
<dbReference type="Gene3D" id="3.20.130.10">
    <property type="entry name" value="Fe-S hydro-lyase, tartrate dehydratase beta-type, catalytic domain"/>
    <property type="match status" value="1"/>
</dbReference>
<dbReference type="STRING" id="415015.SAMN05660462_00520"/>
<dbReference type="PANTHER" id="PTHR43351:SF2">
    <property type="entry name" value="L(+)-TARTRATE DEHYDRATASE SUBUNIT BETA-RELATED"/>
    <property type="match status" value="1"/>
</dbReference>
<keyword evidence="5" id="KW-1185">Reference proteome</keyword>
<dbReference type="OrthoDB" id="9798978at2"/>
<evidence type="ECO:0000256" key="2">
    <source>
        <dbReference type="ARBA" id="ARBA00023239"/>
    </source>
</evidence>
<dbReference type="EMBL" id="FNQE01000003">
    <property type="protein sequence ID" value="SDY63181.1"/>
    <property type="molecule type" value="Genomic_DNA"/>
</dbReference>
<evidence type="ECO:0000256" key="1">
    <source>
        <dbReference type="ARBA" id="ARBA00008876"/>
    </source>
</evidence>
<protein>
    <submittedName>
        <fullName evidence="4">Fumarate hydratase subunit beta</fullName>
    </submittedName>
</protein>
<dbReference type="Proteomes" id="UP000198625">
    <property type="component" value="Unassembled WGS sequence"/>
</dbReference>
<dbReference type="RefSeq" id="WP_091726791.1">
    <property type="nucleotide sequence ID" value="NZ_FNQE01000003.1"/>
</dbReference>
<sequence length="178" mass="19175">MTVKLIETPLTKEVLRELKAGDVVSLTGTVYTGRDAAHKRMMEALNKGEALPFDIKDSIIYYVGPTPAKPGKVIGSAGPTTSYRMDTMTIPLLELGLGGMIGKGLRSKEVIESMKKNETVYFAAVGGAGALIASSVKESEVIAYDDLGTEAIRKLTVENMPLIVCIDIYGNNLYENTK</sequence>
<reference evidence="4 5" key="1">
    <citation type="submission" date="2016-10" db="EMBL/GenBank/DDBJ databases">
        <authorList>
            <person name="de Groot N.N."/>
        </authorList>
    </citation>
    <scope>NUCLEOTIDE SEQUENCE [LARGE SCALE GENOMIC DNA]</scope>
    <source>
        <strain evidence="4 5">DSM 21650</strain>
    </source>
</reference>
<dbReference type="PANTHER" id="PTHR43351">
    <property type="entry name" value="L(+)-TARTRATE DEHYDRATASE SUBUNIT BETA"/>
    <property type="match status" value="1"/>
</dbReference>
<organism evidence="4 5">
    <name type="scientific">Proteiniborus ethanoligenes</name>
    <dbReference type="NCBI Taxonomy" id="415015"/>
    <lineage>
        <taxon>Bacteria</taxon>
        <taxon>Bacillati</taxon>
        <taxon>Bacillota</taxon>
        <taxon>Clostridia</taxon>
        <taxon>Eubacteriales</taxon>
        <taxon>Proteiniborus</taxon>
    </lineage>
</organism>
<comment type="similarity">
    <text evidence="1">Belongs to the class-I fumarase family.</text>
</comment>
<dbReference type="AlphaFoldDB" id="A0A1H3LFM8"/>
<evidence type="ECO:0000313" key="4">
    <source>
        <dbReference type="EMBL" id="SDY63181.1"/>
    </source>
</evidence>